<accession>A0A4S8KYG6</accession>
<dbReference type="AlphaFoldDB" id="A0A4S8KYG6"/>
<keyword evidence="2" id="KW-1185">Reference proteome</keyword>
<sequence length="145" mass="16147">MTPLFPVLLSSPPSSLHQFYPVLLRQSYVLMYLPYLQSHISHIVHGSSIVHRSIGYRHRAIVEGAGVDPTWGFPGEETGPVEKGTVCSSAAAVVLVSCYGLQRRRKGDKEKRVDDTGLWLEFEVVDFSSPSMMSTPESLEKERKA</sequence>
<proteinExistence type="predicted"/>
<gene>
    <name evidence="1" type="ORF">K435DRAFT_844864</name>
</gene>
<evidence type="ECO:0000313" key="1">
    <source>
        <dbReference type="EMBL" id="THU81076.1"/>
    </source>
</evidence>
<protein>
    <submittedName>
        <fullName evidence="1">Uncharacterized protein</fullName>
    </submittedName>
</protein>
<evidence type="ECO:0000313" key="2">
    <source>
        <dbReference type="Proteomes" id="UP000297245"/>
    </source>
</evidence>
<dbReference type="Proteomes" id="UP000297245">
    <property type="component" value="Unassembled WGS sequence"/>
</dbReference>
<organism evidence="1 2">
    <name type="scientific">Dendrothele bispora (strain CBS 962.96)</name>
    <dbReference type="NCBI Taxonomy" id="1314807"/>
    <lineage>
        <taxon>Eukaryota</taxon>
        <taxon>Fungi</taxon>
        <taxon>Dikarya</taxon>
        <taxon>Basidiomycota</taxon>
        <taxon>Agaricomycotina</taxon>
        <taxon>Agaricomycetes</taxon>
        <taxon>Agaricomycetidae</taxon>
        <taxon>Agaricales</taxon>
        <taxon>Agaricales incertae sedis</taxon>
        <taxon>Dendrothele</taxon>
    </lineage>
</organism>
<dbReference type="EMBL" id="ML179843">
    <property type="protein sequence ID" value="THU81076.1"/>
    <property type="molecule type" value="Genomic_DNA"/>
</dbReference>
<name>A0A4S8KYG6_DENBC</name>
<reference evidence="1 2" key="1">
    <citation type="journal article" date="2019" name="Nat. Ecol. Evol.">
        <title>Megaphylogeny resolves global patterns of mushroom evolution.</title>
        <authorList>
            <person name="Varga T."/>
            <person name="Krizsan K."/>
            <person name="Foldi C."/>
            <person name="Dima B."/>
            <person name="Sanchez-Garcia M."/>
            <person name="Sanchez-Ramirez S."/>
            <person name="Szollosi G.J."/>
            <person name="Szarkandi J.G."/>
            <person name="Papp V."/>
            <person name="Albert L."/>
            <person name="Andreopoulos W."/>
            <person name="Angelini C."/>
            <person name="Antonin V."/>
            <person name="Barry K.W."/>
            <person name="Bougher N.L."/>
            <person name="Buchanan P."/>
            <person name="Buyck B."/>
            <person name="Bense V."/>
            <person name="Catcheside P."/>
            <person name="Chovatia M."/>
            <person name="Cooper J."/>
            <person name="Damon W."/>
            <person name="Desjardin D."/>
            <person name="Finy P."/>
            <person name="Geml J."/>
            <person name="Haridas S."/>
            <person name="Hughes K."/>
            <person name="Justo A."/>
            <person name="Karasinski D."/>
            <person name="Kautmanova I."/>
            <person name="Kiss B."/>
            <person name="Kocsube S."/>
            <person name="Kotiranta H."/>
            <person name="LaButti K.M."/>
            <person name="Lechner B.E."/>
            <person name="Liimatainen K."/>
            <person name="Lipzen A."/>
            <person name="Lukacs Z."/>
            <person name="Mihaltcheva S."/>
            <person name="Morgado L.N."/>
            <person name="Niskanen T."/>
            <person name="Noordeloos M.E."/>
            <person name="Ohm R.A."/>
            <person name="Ortiz-Santana B."/>
            <person name="Ovrebo C."/>
            <person name="Racz N."/>
            <person name="Riley R."/>
            <person name="Savchenko A."/>
            <person name="Shiryaev A."/>
            <person name="Soop K."/>
            <person name="Spirin V."/>
            <person name="Szebenyi C."/>
            <person name="Tomsovsky M."/>
            <person name="Tulloss R.E."/>
            <person name="Uehling J."/>
            <person name="Grigoriev I.V."/>
            <person name="Vagvolgyi C."/>
            <person name="Papp T."/>
            <person name="Martin F.M."/>
            <person name="Miettinen O."/>
            <person name="Hibbett D.S."/>
            <person name="Nagy L.G."/>
        </authorList>
    </citation>
    <scope>NUCLEOTIDE SEQUENCE [LARGE SCALE GENOMIC DNA]</scope>
    <source>
        <strain evidence="1 2">CBS 962.96</strain>
    </source>
</reference>